<dbReference type="AlphaFoldDB" id="A0A2K8NRT2"/>
<dbReference type="Proteomes" id="UP000232222">
    <property type="component" value="Chromosome"/>
</dbReference>
<organism evidence="8 9">
    <name type="scientific">Entomoplasma freundtii</name>
    <dbReference type="NCBI Taxonomy" id="74700"/>
    <lineage>
        <taxon>Bacteria</taxon>
        <taxon>Bacillati</taxon>
        <taxon>Mycoplasmatota</taxon>
        <taxon>Mollicutes</taxon>
        <taxon>Entomoplasmatales</taxon>
        <taxon>Entomoplasmataceae</taxon>
        <taxon>Entomoplasma</taxon>
    </lineage>
</organism>
<dbReference type="InterPro" id="IPR035906">
    <property type="entry name" value="MetI-like_sf"/>
</dbReference>
<dbReference type="Pfam" id="PF00528">
    <property type="entry name" value="BPD_transp_1"/>
    <property type="match status" value="1"/>
</dbReference>
<comment type="subcellular location">
    <subcellularLocation>
        <location evidence="1 7">Cell membrane</location>
        <topology evidence="1 7">Multi-pass membrane protein</topology>
    </subcellularLocation>
</comment>
<dbReference type="CDD" id="cd06261">
    <property type="entry name" value="TM_PBP2"/>
    <property type="match status" value="1"/>
</dbReference>
<feature type="transmembrane region" description="Helical" evidence="7">
    <location>
        <begin position="289"/>
        <end position="307"/>
    </location>
</feature>
<evidence type="ECO:0000256" key="7">
    <source>
        <dbReference type="RuleBase" id="RU363032"/>
    </source>
</evidence>
<evidence type="ECO:0000313" key="9">
    <source>
        <dbReference type="Proteomes" id="UP000232222"/>
    </source>
</evidence>
<dbReference type="PROSITE" id="PS50928">
    <property type="entry name" value="ABC_TM1"/>
    <property type="match status" value="1"/>
</dbReference>
<feature type="transmembrane region" description="Helical" evidence="7">
    <location>
        <begin position="391"/>
        <end position="416"/>
    </location>
</feature>
<keyword evidence="6 7" id="KW-0472">Membrane</keyword>
<dbReference type="Gene3D" id="1.10.3720.10">
    <property type="entry name" value="MetI-like"/>
    <property type="match status" value="1"/>
</dbReference>
<proteinExistence type="inferred from homology"/>
<dbReference type="PANTHER" id="PTHR30465:SF0">
    <property type="entry name" value="OLIGOPEPTIDE TRANSPORT SYSTEM PERMEASE PROTEIN APPB"/>
    <property type="match status" value="1"/>
</dbReference>
<keyword evidence="2 7" id="KW-0813">Transport</keyword>
<dbReference type="GO" id="GO:0005886">
    <property type="term" value="C:plasma membrane"/>
    <property type="evidence" value="ECO:0007669"/>
    <property type="project" value="UniProtKB-SubCell"/>
</dbReference>
<dbReference type="OrthoDB" id="9773221at2"/>
<dbReference type="NCBIfam" id="NF043081">
    <property type="entry name" value="MMSYN1_0165"/>
    <property type="match status" value="1"/>
</dbReference>
<protein>
    <submittedName>
        <fullName evidence="8">Oligopeptide ABC transporter permease</fullName>
    </submittedName>
</protein>
<dbReference type="KEGG" id="efr:EFREU_v1c05410"/>
<evidence type="ECO:0000256" key="4">
    <source>
        <dbReference type="ARBA" id="ARBA00022692"/>
    </source>
</evidence>
<keyword evidence="5 7" id="KW-1133">Transmembrane helix</keyword>
<comment type="similarity">
    <text evidence="7">Belongs to the binding-protein-dependent transport system permease family.</text>
</comment>
<reference evidence="8 9" key="1">
    <citation type="submission" date="2017-11" db="EMBL/GenBank/DDBJ databases">
        <title>Genome sequence of Entomoplasma freundtii BARC 318 (ATCC 51999).</title>
        <authorList>
            <person name="Lo W.-S."/>
            <person name="Gasparich G.E."/>
            <person name="Kuo C.-H."/>
        </authorList>
    </citation>
    <scope>NUCLEOTIDE SEQUENCE [LARGE SCALE GENOMIC DNA]</scope>
    <source>
        <strain evidence="8 9">BARC 318</strain>
    </source>
</reference>
<evidence type="ECO:0000313" key="8">
    <source>
        <dbReference type="EMBL" id="ATZ16562.1"/>
    </source>
</evidence>
<dbReference type="RefSeq" id="WP_100609597.1">
    <property type="nucleotide sequence ID" value="NZ_CP024962.1"/>
</dbReference>
<dbReference type="EMBL" id="CP024962">
    <property type="protein sequence ID" value="ATZ16562.1"/>
    <property type="molecule type" value="Genomic_DNA"/>
</dbReference>
<sequence>MSQNNSTISSSIEESSQLEQLQVIQTNLNLESEAFNLDFELARYKPSRIQEFRYRYSDFWSGTNKFFLQHPLIGYSFRRIIYGLITLLIAIILLFIIIRSVTNDIQYLPANYQSLKLSDKQLEELLVNRMKLFGVYGPMGQQLANYLRNLCPFIPKDILVFDYYEFSPDGSSIVYWEEIFERRWVYLGVTSSPSIADSSTDVMTLFNKAIPYSFVFGSIAVVISYLIGIPLGIEAAKKKGKPSDSIINASSITLIAVPAVVIVIGIYLLSVAGFNNSGLFSSGAFATRFWPIVVLVLMMMPSTVVLTRRYVVDEMTSDYARFALSKGMTNNKVYYVHIFRNAGIRILKQFPLDLAVTLFGASILTEQQWGIPGMGRYIVSAVSGDKDSFVILGYVSFAAFVTVFSSLISDLLMVGLDPRVKLTK</sequence>
<dbReference type="InterPro" id="IPR000515">
    <property type="entry name" value="MetI-like"/>
</dbReference>
<evidence type="ECO:0000256" key="6">
    <source>
        <dbReference type="ARBA" id="ARBA00023136"/>
    </source>
</evidence>
<dbReference type="PANTHER" id="PTHR30465">
    <property type="entry name" value="INNER MEMBRANE ABC TRANSPORTER"/>
    <property type="match status" value="1"/>
</dbReference>
<name>A0A2K8NRT2_9MOLU</name>
<dbReference type="SUPFAM" id="SSF161098">
    <property type="entry name" value="MetI-like"/>
    <property type="match status" value="1"/>
</dbReference>
<keyword evidence="3" id="KW-1003">Cell membrane</keyword>
<feature type="transmembrane region" description="Helical" evidence="7">
    <location>
        <begin position="245"/>
        <end position="269"/>
    </location>
</feature>
<evidence type="ECO:0000256" key="5">
    <source>
        <dbReference type="ARBA" id="ARBA00022989"/>
    </source>
</evidence>
<accession>A0A2K8NRT2</accession>
<evidence type="ECO:0000256" key="1">
    <source>
        <dbReference type="ARBA" id="ARBA00004651"/>
    </source>
</evidence>
<evidence type="ECO:0000256" key="2">
    <source>
        <dbReference type="ARBA" id="ARBA00022448"/>
    </source>
</evidence>
<keyword evidence="9" id="KW-1185">Reference proteome</keyword>
<evidence type="ECO:0000256" key="3">
    <source>
        <dbReference type="ARBA" id="ARBA00022475"/>
    </source>
</evidence>
<feature type="transmembrane region" description="Helical" evidence="7">
    <location>
        <begin position="80"/>
        <end position="98"/>
    </location>
</feature>
<dbReference type="GO" id="GO:0055085">
    <property type="term" value="P:transmembrane transport"/>
    <property type="evidence" value="ECO:0007669"/>
    <property type="project" value="InterPro"/>
</dbReference>
<gene>
    <name evidence="8" type="primary">oppB</name>
    <name evidence="8" type="ORF">EFREU_v1c05410</name>
</gene>
<feature type="transmembrane region" description="Helical" evidence="7">
    <location>
        <begin position="209"/>
        <end position="233"/>
    </location>
</feature>
<keyword evidence="4 7" id="KW-0812">Transmembrane</keyword>